<evidence type="ECO:0000313" key="9">
    <source>
        <dbReference type="Proteomes" id="UP000164290"/>
    </source>
</evidence>
<organismHost>
    <name type="scientific">Homo sapiens</name>
    <name type="common">Human</name>
    <dbReference type="NCBI Taxonomy" id="9606"/>
</organismHost>
<evidence type="ECO:0000256" key="5">
    <source>
        <dbReference type="ARBA" id="ARBA00023136"/>
    </source>
</evidence>
<organism evidence="8 9">
    <name type="scientific">Cercopithecine herpesvirus 16</name>
    <name type="common">CeHV-16</name>
    <name type="synonym">Herpesvirus papio 2</name>
    <dbReference type="NCBI Taxonomy" id="340907"/>
    <lineage>
        <taxon>Viruses</taxon>
        <taxon>Duplodnaviria</taxon>
        <taxon>Heunggongvirae</taxon>
        <taxon>Peploviricota</taxon>
        <taxon>Herviviricetes</taxon>
        <taxon>Herpesvirales</taxon>
        <taxon>Orthoherpesviridae</taxon>
        <taxon>Alphaherpesvirinae</taxon>
        <taxon>Simplexvirus</taxon>
        <taxon>Simplexvirus papiinealpha2</taxon>
    </lineage>
</organism>
<sequence>MGSGLPDAEDPRGARAPCRPLACALALARGFAHVWTQAAALGFVGSVVLPGDAPGEESPLPGLLLAGVLGLGFAPTHAPRARAAARACAWARLAAGGAAVAAWVAAGGAPLARWFALAAAYAATVVLADDVHPLFAAPRPLFLVALGTLAGGFAAGASARFWWTGERGAAALSAALVAGLGASSARRRFCAACPAHRPGARRSGGNDNGNDNGDDNAPRPGAPSPAPTRDPGPPRRRVRPEHVWIPLATFLVAAALAVERVRADPGWAGADAPRRWLEVFVLGHAAAGLTELLRALVARDLVAPLLGVHAVLLFANHVASLFAPGPALYALLGIAVWSSLAQVLGLHRRLREGGPGAAGYATAAVRGLFLSVYALGFAVGTAVLVPRASSRPQ</sequence>
<dbReference type="InterPro" id="IPR007764">
    <property type="entry name" value="Herpes_UL43"/>
</dbReference>
<evidence type="ECO:0000313" key="8">
    <source>
        <dbReference type="EMBL" id="AHM96238.1"/>
    </source>
</evidence>
<feature type="transmembrane region" description="Helical" evidence="7">
    <location>
        <begin position="328"/>
        <end position="346"/>
    </location>
</feature>
<feature type="transmembrane region" description="Helical" evidence="7">
    <location>
        <begin position="89"/>
        <end position="106"/>
    </location>
</feature>
<name>X2FBV0_CHV16</name>
<dbReference type="GO" id="GO:0019031">
    <property type="term" value="C:viral envelope"/>
    <property type="evidence" value="ECO:0007669"/>
    <property type="project" value="UniProtKB-KW"/>
</dbReference>
<evidence type="ECO:0000256" key="2">
    <source>
        <dbReference type="ARBA" id="ARBA00008930"/>
    </source>
</evidence>
<keyword evidence="8" id="KW-0261">Viral envelope protein</keyword>
<feature type="transmembrane region" description="Helical" evidence="7">
    <location>
        <begin position="367"/>
        <end position="385"/>
    </location>
</feature>
<keyword evidence="3 7" id="KW-0812">Transmembrane</keyword>
<dbReference type="Pfam" id="PF05072">
    <property type="entry name" value="Herpes_UL43"/>
    <property type="match status" value="1"/>
</dbReference>
<accession>X2FBV0</accession>
<dbReference type="Proteomes" id="UP000164290">
    <property type="component" value="Segment"/>
</dbReference>
<feature type="compositionally biased region" description="Pro residues" evidence="6">
    <location>
        <begin position="220"/>
        <end position="231"/>
    </location>
</feature>
<protein>
    <submittedName>
        <fullName evidence="8">Envelope protein UL43</fullName>
    </submittedName>
</protein>
<feature type="transmembrane region" description="Helical" evidence="7">
    <location>
        <begin position="21"/>
        <end position="48"/>
    </location>
</feature>
<keyword evidence="8" id="KW-0946">Virion</keyword>
<proteinExistence type="inferred from homology"/>
<evidence type="ECO:0000256" key="7">
    <source>
        <dbReference type="SAM" id="Phobius"/>
    </source>
</evidence>
<feature type="transmembrane region" description="Helical" evidence="7">
    <location>
        <begin position="60"/>
        <end position="77"/>
    </location>
</feature>
<evidence type="ECO:0000256" key="3">
    <source>
        <dbReference type="ARBA" id="ARBA00022692"/>
    </source>
</evidence>
<organismHost>
    <name type="scientific">Macaca mulatta</name>
    <name type="common">Rhesus macaque</name>
    <dbReference type="NCBI Taxonomy" id="9544"/>
</organismHost>
<comment type="subcellular location">
    <subcellularLocation>
        <location evidence="1">Membrane</location>
        <topology evidence="1">Multi-pass membrane protein</topology>
    </subcellularLocation>
</comment>
<keyword evidence="4 7" id="KW-1133">Transmembrane helix</keyword>
<organismHost>
    <name type="scientific">Macaca leonina</name>
    <name type="common">Northern pig-tailed macaque</name>
    <name type="synonym">Macaca nemestrina leonina</name>
    <dbReference type="NCBI Taxonomy" id="90387"/>
</organismHost>
<evidence type="ECO:0000256" key="4">
    <source>
        <dbReference type="ARBA" id="ARBA00022989"/>
    </source>
</evidence>
<reference evidence="8 9" key="1">
    <citation type="journal article" date="2014" name="Virology">
        <title>A single viral gene determines lethal cross-species neurovirulence of baboon herpesvirus HVP2.</title>
        <authorList>
            <person name="Black D."/>
            <person name="Ohsawa K."/>
            <person name="Tyler S."/>
            <person name="Maxwell L."/>
            <person name="Eberle R."/>
        </authorList>
    </citation>
    <scope>NUCLEOTIDE SEQUENCE [LARGE SCALE GENOMIC DNA]</scope>
    <source>
        <strain evidence="8">A951</strain>
    </source>
</reference>
<feature type="transmembrane region" description="Helical" evidence="7">
    <location>
        <begin position="112"/>
        <end position="129"/>
    </location>
</feature>
<dbReference type="GO" id="GO:0016020">
    <property type="term" value="C:membrane"/>
    <property type="evidence" value="ECO:0007669"/>
    <property type="project" value="UniProtKB-SubCell"/>
</dbReference>
<feature type="transmembrane region" description="Helical" evidence="7">
    <location>
        <begin position="169"/>
        <end position="185"/>
    </location>
</feature>
<evidence type="ECO:0000256" key="1">
    <source>
        <dbReference type="ARBA" id="ARBA00004141"/>
    </source>
</evidence>
<dbReference type="EMBL" id="KF908242">
    <property type="protein sequence ID" value="AHM96238.1"/>
    <property type="molecule type" value="Genomic_DNA"/>
</dbReference>
<organismHost>
    <name type="scientific">Macaca fascicularis</name>
    <name type="common">Crab-eating macaque</name>
    <name type="synonym">Cynomolgus monkey</name>
    <dbReference type="NCBI Taxonomy" id="9541"/>
</organismHost>
<comment type="similarity">
    <text evidence="2">Belongs to the alphaherpesvirinae HHV-1 UL43 family.</text>
</comment>
<feature type="transmembrane region" description="Helical" evidence="7">
    <location>
        <begin position="141"/>
        <end position="163"/>
    </location>
</feature>
<dbReference type="GO" id="GO:0019033">
    <property type="term" value="C:viral tegument"/>
    <property type="evidence" value="ECO:0007669"/>
    <property type="project" value="InterPro"/>
</dbReference>
<feature type="transmembrane region" description="Helical" evidence="7">
    <location>
        <begin position="301"/>
        <end position="322"/>
    </location>
</feature>
<keyword evidence="5 7" id="KW-0472">Membrane</keyword>
<gene>
    <name evidence="8" type="primary">UL43</name>
</gene>
<feature type="region of interest" description="Disordered" evidence="6">
    <location>
        <begin position="196"/>
        <end position="238"/>
    </location>
</feature>
<evidence type="ECO:0000256" key="6">
    <source>
        <dbReference type="SAM" id="MobiDB-lite"/>
    </source>
</evidence>
<organismHost>
    <name type="scientific">Macaca nemestrina</name>
    <name type="common">Pig-tailed macaque</name>
    <dbReference type="NCBI Taxonomy" id="9545"/>
</organismHost>